<sequence>MARRALDGFDQFNGSYTMKNSSGPSNPKLPNCMVVLGFNLLLPNQAFFPIYLYESNFLPCLRDLHGKARK</sequence>
<evidence type="ECO:0000313" key="3">
    <source>
        <dbReference type="Proteomes" id="UP000541444"/>
    </source>
</evidence>
<dbReference type="Proteomes" id="UP000541444">
    <property type="component" value="Unassembled WGS sequence"/>
</dbReference>
<organism evidence="2 3">
    <name type="scientific">Kingdonia uniflora</name>
    <dbReference type="NCBI Taxonomy" id="39325"/>
    <lineage>
        <taxon>Eukaryota</taxon>
        <taxon>Viridiplantae</taxon>
        <taxon>Streptophyta</taxon>
        <taxon>Embryophyta</taxon>
        <taxon>Tracheophyta</taxon>
        <taxon>Spermatophyta</taxon>
        <taxon>Magnoliopsida</taxon>
        <taxon>Ranunculales</taxon>
        <taxon>Circaeasteraceae</taxon>
        <taxon>Kingdonia</taxon>
    </lineage>
</organism>
<feature type="region of interest" description="Disordered" evidence="1">
    <location>
        <begin position="1"/>
        <end position="26"/>
    </location>
</feature>
<dbReference type="AlphaFoldDB" id="A0A7J7MNE2"/>
<keyword evidence="3" id="KW-1185">Reference proteome</keyword>
<proteinExistence type="predicted"/>
<gene>
    <name evidence="2" type="ORF">GIB67_031512</name>
</gene>
<evidence type="ECO:0000313" key="2">
    <source>
        <dbReference type="EMBL" id="KAF6156391.1"/>
    </source>
</evidence>
<reference evidence="2 3" key="1">
    <citation type="journal article" date="2020" name="IScience">
        <title>Genome Sequencing of the Endangered Kingdonia uniflora (Circaeasteraceae, Ranunculales) Reveals Potential Mechanisms of Evolutionary Specialization.</title>
        <authorList>
            <person name="Sun Y."/>
            <person name="Deng T."/>
            <person name="Zhang A."/>
            <person name="Moore M.J."/>
            <person name="Landis J.B."/>
            <person name="Lin N."/>
            <person name="Zhang H."/>
            <person name="Zhang X."/>
            <person name="Huang J."/>
            <person name="Zhang X."/>
            <person name="Sun H."/>
            <person name="Wang H."/>
        </authorList>
    </citation>
    <scope>NUCLEOTIDE SEQUENCE [LARGE SCALE GENOMIC DNA]</scope>
    <source>
        <strain evidence="2">TB1705</strain>
        <tissue evidence="2">Leaf</tissue>
    </source>
</reference>
<name>A0A7J7MNE2_9MAGN</name>
<feature type="compositionally biased region" description="Polar residues" evidence="1">
    <location>
        <begin position="12"/>
        <end position="25"/>
    </location>
</feature>
<evidence type="ECO:0000256" key="1">
    <source>
        <dbReference type="SAM" id="MobiDB-lite"/>
    </source>
</evidence>
<accession>A0A7J7MNE2</accession>
<comment type="caution">
    <text evidence="2">The sequence shown here is derived from an EMBL/GenBank/DDBJ whole genome shotgun (WGS) entry which is preliminary data.</text>
</comment>
<dbReference type="EMBL" id="JACGCM010001343">
    <property type="protein sequence ID" value="KAF6156391.1"/>
    <property type="molecule type" value="Genomic_DNA"/>
</dbReference>
<protein>
    <submittedName>
        <fullName evidence="2">Uncharacterized protein</fullName>
    </submittedName>
</protein>